<organism evidence="1 2">
    <name type="scientific">Boeremia exigua</name>
    <dbReference type="NCBI Taxonomy" id="749465"/>
    <lineage>
        <taxon>Eukaryota</taxon>
        <taxon>Fungi</taxon>
        <taxon>Dikarya</taxon>
        <taxon>Ascomycota</taxon>
        <taxon>Pezizomycotina</taxon>
        <taxon>Dothideomycetes</taxon>
        <taxon>Pleosporomycetidae</taxon>
        <taxon>Pleosporales</taxon>
        <taxon>Pleosporineae</taxon>
        <taxon>Didymellaceae</taxon>
        <taxon>Boeremia</taxon>
    </lineage>
</organism>
<name>A0ACC2IQ04_9PLEO</name>
<dbReference type="Proteomes" id="UP001153331">
    <property type="component" value="Unassembled WGS sequence"/>
</dbReference>
<protein>
    <submittedName>
        <fullName evidence="1">Uncharacterized protein</fullName>
    </submittedName>
</protein>
<reference evidence="1" key="1">
    <citation type="submission" date="2022-11" db="EMBL/GenBank/DDBJ databases">
        <title>Genome Sequence of Boeremia exigua.</title>
        <authorList>
            <person name="Buettner E."/>
        </authorList>
    </citation>
    <scope>NUCLEOTIDE SEQUENCE</scope>
    <source>
        <strain evidence="1">CU02</strain>
    </source>
</reference>
<gene>
    <name evidence="1" type="ORF">OPT61_g1539</name>
</gene>
<sequence length="401" mass="44936">MVGNHDACDFIYEDHRNLALELANLEPGLSVLDIGTASGRLIAQAKQAVGTGVCIGVDAVKGLLEVDFPHSMRTSGLTIYPEGTAAQQVHRVEANVMDNTFVDHLQGLVGTPQTYDRIFAIRVFSDIPPDARLTFLDSLRRLLFPSGRIIMDMTARFLDIDKPPSEQQLDLPVLFRAASGYTEAPGCLVMQWFSGEPVDLADGGRWPNSKKIMKATQISPDRLWDVGSDQARKAAREAALELFFSRETGKDDLSGLSPGNRSSGFHELDTRKQEEMWSSLGDKEPVYVHQCYGRAYNMLISALHPALSPEQHDRELVSFLRKYAYRKQREIVDSQTGGLFAHWTLCHYTHWLEVMRVSNIVALRHRLQLVSLQENGEDEPMSSSKYDRSDGAFTPMVIIRL</sequence>
<evidence type="ECO:0000313" key="2">
    <source>
        <dbReference type="Proteomes" id="UP001153331"/>
    </source>
</evidence>
<comment type="caution">
    <text evidence="1">The sequence shown here is derived from an EMBL/GenBank/DDBJ whole genome shotgun (WGS) entry which is preliminary data.</text>
</comment>
<proteinExistence type="predicted"/>
<dbReference type="EMBL" id="JAPHNI010000062">
    <property type="protein sequence ID" value="KAJ8117197.1"/>
    <property type="molecule type" value="Genomic_DNA"/>
</dbReference>
<evidence type="ECO:0000313" key="1">
    <source>
        <dbReference type="EMBL" id="KAJ8117197.1"/>
    </source>
</evidence>
<accession>A0ACC2IQ04</accession>
<keyword evidence="2" id="KW-1185">Reference proteome</keyword>